<protein>
    <recommendedName>
        <fullName evidence="4">PknH-like extracellular domain-containing protein</fullName>
    </recommendedName>
</protein>
<gene>
    <name evidence="2" type="ORF">BTO20_30065</name>
</gene>
<dbReference type="Proteomes" id="UP000195331">
    <property type="component" value="Chromosome"/>
</dbReference>
<reference evidence="2 3" key="1">
    <citation type="submission" date="2017-04" db="EMBL/GenBank/DDBJ databases">
        <title>Whole Genome Sequence of 1,4-Dioxane Degrading Bacterium Mycobacterium dioxanotrophicus PH-06.</title>
        <authorList>
            <person name="He Y."/>
        </authorList>
    </citation>
    <scope>NUCLEOTIDE SEQUENCE [LARGE SCALE GENOMIC DNA]</scope>
    <source>
        <strain evidence="2 3">PH-06</strain>
    </source>
</reference>
<keyword evidence="3" id="KW-1185">Reference proteome</keyword>
<organism evidence="2 3">
    <name type="scientific">Mycobacterium dioxanotrophicus</name>
    <dbReference type="NCBI Taxonomy" id="482462"/>
    <lineage>
        <taxon>Bacteria</taxon>
        <taxon>Bacillati</taxon>
        <taxon>Actinomycetota</taxon>
        <taxon>Actinomycetes</taxon>
        <taxon>Mycobacteriales</taxon>
        <taxon>Mycobacteriaceae</taxon>
        <taxon>Mycobacterium</taxon>
    </lineage>
</organism>
<dbReference type="EMBL" id="CP020809">
    <property type="protein sequence ID" value="ART72235.1"/>
    <property type="molecule type" value="Genomic_DNA"/>
</dbReference>
<feature type="compositionally biased region" description="Low complexity" evidence="1">
    <location>
        <begin position="35"/>
        <end position="53"/>
    </location>
</feature>
<dbReference type="KEGG" id="mdx:BTO20_30065"/>
<sequence length="247" mass="25383">MTVVAAAAMSACGTTTTGTPQAEPITQTSSTQPNPVATAETASASPSSSAKSQAAVPVPAAAWISADRIPQNSDQPWPDLADRAEPLGTNTFRLYGLCGATPSPIANGDNARAVVDNGDGHWSAEQVIVHYPGDPWTMGQTVSLDAANLQNVLTQCTSTAPGTTLQFTTPVSSRCPSVARGGCHQVAAEIRSADGQSTAHVYLANVGSTITELTVWANGTPSTPWAGAADEDVFAAMNPQLCTVWEC</sequence>
<feature type="compositionally biased region" description="Polar residues" evidence="1">
    <location>
        <begin position="12"/>
        <end position="34"/>
    </location>
</feature>
<evidence type="ECO:0008006" key="4">
    <source>
        <dbReference type="Google" id="ProtNLM"/>
    </source>
</evidence>
<feature type="region of interest" description="Disordered" evidence="1">
    <location>
        <begin position="7"/>
        <end position="53"/>
    </location>
</feature>
<dbReference type="AlphaFoldDB" id="A0A1Y0CB94"/>
<evidence type="ECO:0000256" key="1">
    <source>
        <dbReference type="SAM" id="MobiDB-lite"/>
    </source>
</evidence>
<accession>A0A1Y0CB94</accession>
<name>A0A1Y0CB94_9MYCO</name>
<proteinExistence type="predicted"/>
<evidence type="ECO:0000313" key="2">
    <source>
        <dbReference type="EMBL" id="ART72235.1"/>
    </source>
</evidence>
<evidence type="ECO:0000313" key="3">
    <source>
        <dbReference type="Proteomes" id="UP000195331"/>
    </source>
</evidence>